<dbReference type="InterPro" id="IPR050951">
    <property type="entry name" value="Retrovirus_Pol_polyprotein"/>
</dbReference>
<dbReference type="GeneID" id="111114072"/>
<keyword evidence="3" id="KW-0548">Nucleotidyltransferase</keyword>
<keyword evidence="2" id="KW-0808">Transferase</keyword>
<accession>A0A8B8BYZ8</accession>
<evidence type="ECO:0000313" key="12">
    <source>
        <dbReference type="RefSeq" id="XP_022308069.1"/>
    </source>
</evidence>
<dbReference type="KEGG" id="cvn:111114072"/>
<dbReference type="Pfam" id="PF00665">
    <property type="entry name" value="rve"/>
    <property type="match status" value="1"/>
</dbReference>
<keyword evidence="4" id="KW-0540">Nuclease</keyword>
<evidence type="ECO:0000256" key="2">
    <source>
        <dbReference type="ARBA" id="ARBA00022679"/>
    </source>
</evidence>
<feature type="domain" description="Integrase catalytic" evidence="10">
    <location>
        <begin position="1009"/>
        <end position="1162"/>
    </location>
</feature>
<dbReference type="Pfam" id="PF17917">
    <property type="entry name" value="RT_RNaseH"/>
    <property type="match status" value="1"/>
</dbReference>
<dbReference type="InterPro" id="IPR041588">
    <property type="entry name" value="Integrase_H2C2"/>
</dbReference>
<dbReference type="SUPFAM" id="SSF56672">
    <property type="entry name" value="DNA/RNA polymerases"/>
    <property type="match status" value="1"/>
</dbReference>
<reference evidence="12" key="1">
    <citation type="submission" date="2025-08" db="UniProtKB">
        <authorList>
            <consortium name="RefSeq"/>
        </authorList>
    </citation>
    <scope>IDENTIFICATION</scope>
    <source>
        <tissue evidence="12">Whole sample</tissue>
    </source>
</reference>
<dbReference type="GO" id="GO:0004190">
    <property type="term" value="F:aspartic-type endopeptidase activity"/>
    <property type="evidence" value="ECO:0007669"/>
    <property type="project" value="InterPro"/>
</dbReference>
<dbReference type="GO" id="GO:0008270">
    <property type="term" value="F:zinc ion binding"/>
    <property type="evidence" value="ECO:0007669"/>
    <property type="project" value="InterPro"/>
</dbReference>
<evidence type="ECO:0000256" key="6">
    <source>
        <dbReference type="ARBA" id="ARBA00022801"/>
    </source>
</evidence>
<dbReference type="InterPro" id="IPR012337">
    <property type="entry name" value="RNaseH-like_sf"/>
</dbReference>
<dbReference type="SUPFAM" id="SSF53098">
    <property type="entry name" value="Ribonuclease H-like"/>
    <property type="match status" value="1"/>
</dbReference>
<dbReference type="Gene3D" id="4.10.60.10">
    <property type="entry name" value="Zinc finger, CCHC-type"/>
    <property type="match status" value="1"/>
</dbReference>
<evidence type="ECO:0000256" key="8">
    <source>
        <dbReference type="SAM" id="MobiDB-lite"/>
    </source>
</evidence>
<dbReference type="FunFam" id="3.30.70.270:FF:000026">
    <property type="entry name" value="Transposon Ty3-G Gag-Pol polyprotein"/>
    <property type="match status" value="1"/>
</dbReference>
<dbReference type="InterPro" id="IPR043128">
    <property type="entry name" value="Rev_trsase/Diguanyl_cyclase"/>
</dbReference>
<dbReference type="Gene3D" id="2.40.70.10">
    <property type="entry name" value="Acid Proteases"/>
    <property type="match status" value="1"/>
</dbReference>
<dbReference type="InterPro" id="IPR000477">
    <property type="entry name" value="RT_dom"/>
</dbReference>
<dbReference type="GO" id="GO:0003964">
    <property type="term" value="F:RNA-directed DNA polymerase activity"/>
    <property type="evidence" value="ECO:0007669"/>
    <property type="project" value="UniProtKB-KW"/>
</dbReference>
<dbReference type="GO" id="GO:0006508">
    <property type="term" value="P:proteolysis"/>
    <property type="evidence" value="ECO:0007669"/>
    <property type="project" value="InterPro"/>
</dbReference>
<dbReference type="Pfam" id="PF17921">
    <property type="entry name" value="Integrase_H2C2"/>
    <property type="match status" value="1"/>
</dbReference>
<dbReference type="InterPro" id="IPR001878">
    <property type="entry name" value="Znf_CCHC"/>
</dbReference>
<dbReference type="Proteomes" id="UP000694844">
    <property type="component" value="Chromosome 9"/>
</dbReference>
<dbReference type="SUPFAM" id="SSF57756">
    <property type="entry name" value="Retrovirus zinc finger-like domains"/>
    <property type="match status" value="1"/>
</dbReference>
<dbReference type="CDD" id="cd09274">
    <property type="entry name" value="RNase_HI_RT_Ty3"/>
    <property type="match status" value="1"/>
</dbReference>
<feature type="compositionally biased region" description="Polar residues" evidence="8">
    <location>
        <begin position="182"/>
        <end position="192"/>
    </location>
</feature>
<dbReference type="RefSeq" id="XP_022308069.1">
    <property type="nucleotide sequence ID" value="XM_022452361.1"/>
</dbReference>
<dbReference type="SMART" id="SM00343">
    <property type="entry name" value="ZnF_C2HC"/>
    <property type="match status" value="2"/>
</dbReference>
<dbReference type="PROSITE" id="PS50878">
    <property type="entry name" value="RT_POL"/>
    <property type="match status" value="1"/>
</dbReference>
<dbReference type="PANTHER" id="PTHR37984">
    <property type="entry name" value="PROTEIN CBG26694"/>
    <property type="match status" value="1"/>
</dbReference>
<dbReference type="GO" id="GO:0004519">
    <property type="term" value="F:endonuclease activity"/>
    <property type="evidence" value="ECO:0007669"/>
    <property type="project" value="UniProtKB-KW"/>
</dbReference>
<evidence type="ECO:0000259" key="9">
    <source>
        <dbReference type="PROSITE" id="PS50878"/>
    </source>
</evidence>
<dbReference type="CDD" id="cd01647">
    <property type="entry name" value="RT_LTR"/>
    <property type="match status" value="1"/>
</dbReference>
<dbReference type="FunFam" id="1.10.340.70:FF:000003">
    <property type="entry name" value="Protein CBG25708"/>
    <property type="match status" value="1"/>
</dbReference>
<protein>
    <recommendedName>
        <fullName evidence="1">RNA-directed DNA polymerase</fullName>
        <ecNumber evidence="1">2.7.7.49</ecNumber>
    </recommendedName>
</protein>
<evidence type="ECO:0000313" key="11">
    <source>
        <dbReference type="Proteomes" id="UP000694844"/>
    </source>
</evidence>
<dbReference type="GO" id="GO:0015074">
    <property type="term" value="P:DNA integration"/>
    <property type="evidence" value="ECO:0007669"/>
    <property type="project" value="InterPro"/>
</dbReference>
<keyword evidence="11" id="KW-1185">Reference proteome</keyword>
<dbReference type="EC" id="2.7.7.49" evidence="1"/>
<dbReference type="Pfam" id="PF00078">
    <property type="entry name" value="RVT_1"/>
    <property type="match status" value="1"/>
</dbReference>
<dbReference type="InterPro" id="IPR041373">
    <property type="entry name" value="RT_RNaseH"/>
</dbReference>
<gene>
    <name evidence="12" type="primary">LOC111114072</name>
</gene>
<sequence>MAKLLSDLTTVQPFDVHGDSTTVGARWQKWIRPFELFCIGRGVTNVDQKKALMLHCGGTDLQDVYFTFEPKEPGDGENVYSVTQKQLSDYFMPQENVPYERHLFRNMTQNSDETVDQYITRLRQRVEFCKFGDQANEQIRDQVIEKCVSHHLRRKLLEKGQDLTLDQLRTIARAFESSEKQAQSIAMGSSMKTDPDPVNFVKSRGNKTHRNSRHMSDNKKCYRCDKYGHISTDTTCPAKDKECNKCHKVGHFAKCCKSKQKKDRNFKRPSARNKVNLVNRSDSGEEYAFSVNNGNQVSNIISVSIGGIPTHMIIDSGASCNLISRNEWERLKSEKMLCESRRCSRKLFAYGSKEPLEITGSFKAEVSIGMSTEKAEFIVVEGQGQNILGKETAVKLNFLRLGPDLVNNISGKDFREQYKEVFTGLGKLKNFQLQIPIDKSVKPIAQNVRPVPFSLRDKIEKKLEELLEMNIIERAEGPTPWVSPIVAAPKPNGDIRLCVDMRQANSAILRERHPIPTVDEVLQNLNCSKVFSKLDLNLAFHQIELSEESRSITTFVTHKGLFRYKRLMFGISCAPEMYQRIIFQTLQGCTGVRNIFDDIVVHGATKEDHDRNLEGLLQRLSEKGLTLNFNKCKFNLSEIDFMGHLLTARGIGPEKTKIEAITEARRPETASEIRSFLGLVNFCARFIPDLATLTEPLRRLTKQGAKFDWGVDQENAFKTLKKKLTNAETLGYFDTEAKTQLITDASPVGLGAVLTQIQQEKRIISYASRSLTDVEKRYSQTEKEALGIIWACERFHMYLYGIDFELLTDHKPLQYIYSATSKPSARISRWVLRLQPYQFKVIYIRGKNNVADSLSRLMKMNEKEVQQTDIEDFVKFVTLNAVPKAMSLREIEHESANDSVLKRVRANVRTGKWTKGEDKAFQIVKDELSVIGKFVLRGTRIVMPETLRNTTLKIAHEGHPGIVLMKRRLRTKVWWPGIDRDAEDVCRKCHPCQVVSQTSSPEPMKSTNLPKCPWQQLGADLLGPLPSGDYLFVVVDYYSRYVEVDIMKKTTSDKIVKSLHRMFATNGLPLQKVTDNGPQFISSEFKDFMEQEDIEHRRVTPLWPQANGEVERQNRSILKRLKIAQIEKRNWRDELSDYLTMYRTTPHSTTGISPSEMLFKRKLRTRLPMLDTMLNDPDDMDQEVRDHDAEKKGMAKYNAYKTRHAKESEITEGDTVLLKQQAENKLSPTFKCEPY</sequence>
<dbReference type="InterPro" id="IPR036397">
    <property type="entry name" value="RNaseH_sf"/>
</dbReference>
<dbReference type="Gene3D" id="1.10.340.70">
    <property type="match status" value="1"/>
</dbReference>
<feature type="domain" description="Reverse transcriptase" evidence="9">
    <location>
        <begin position="469"/>
        <end position="646"/>
    </location>
</feature>
<feature type="region of interest" description="Disordered" evidence="8">
    <location>
        <begin position="182"/>
        <end position="215"/>
    </location>
</feature>
<proteinExistence type="predicted"/>
<dbReference type="OrthoDB" id="10053045at2759"/>
<evidence type="ECO:0000256" key="7">
    <source>
        <dbReference type="ARBA" id="ARBA00022918"/>
    </source>
</evidence>
<evidence type="ECO:0000259" key="10">
    <source>
        <dbReference type="PROSITE" id="PS50994"/>
    </source>
</evidence>
<organism evidence="11 12">
    <name type="scientific">Crassostrea virginica</name>
    <name type="common">Eastern oyster</name>
    <dbReference type="NCBI Taxonomy" id="6565"/>
    <lineage>
        <taxon>Eukaryota</taxon>
        <taxon>Metazoa</taxon>
        <taxon>Spiralia</taxon>
        <taxon>Lophotrochozoa</taxon>
        <taxon>Mollusca</taxon>
        <taxon>Bivalvia</taxon>
        <taxon>Autobranchia</taxon>
        <taxon>Pteriomorphia</taxon>
        <taxon>Ostreida</taxon>
        <taxon>Ostreoidea</taxon>
        <taxon>Ostreidae</taxon>
        <taxon>Crassostrea</taxon>
    </lineage>
</organism>
<dbReference type="PANTHER" id="PTHR37984:SF11">
    <property type="entry name" value="INTEGRASE CATALYTIC DOMAIN-CONTAINING PROTEIN"/>
    <property type="match status" value="1"/>
</dbReference>
<dbReference type="GO" id="GO:0003676">
    <property type="term" value="F:nucleic acid binding"/>
    <property type="evidence" value="ECO:0007669"/>
    <property type="project" value="InterPro"/>
</dbReference>
<dbReference type="InterPro" id="IPR043502">
    <property type="entry name" value="DNA/RNA_pol_sf"/>
</dbReference>
<dbReference type="Gene3D" id="3.30.70.270">
    <property type="match status" value="2"/>
</dbReference>
<dbReference type="FunFam" id="3.30.420.10:FF:000063">
    <property type="entry name" value="Retrovirus-related Pol polyprotein from transposon 297-like Protein"/>
    <property type="match status" value="1"/>
</dbReference>
<evidence type="ECO:0000256" key="3">
    <source>
        <dbReference type="ARBA" id="ARBA00022695"/>
    </source>
</evidence>
<dbReference type="InterPro" id="IPR001969">
    <property type="entry name" value="Aspartic_peptidase_AS"/>
</dbReference>
<dbReference type="Gene3D" id="3.10.10.10">
    <property type="entry name" value="HIV Type 1 Reverse Transcriptase, subunit A, domain 1"/>
    <property type="match status" value="1"/>
</dbReference>
<keyword evidence="5" id="KW-0255">Endonuclease</keyword>
<dbReference type="PROSITE" id="PS50994">
    <property type="entry name" value="INTEGRASE"/>
    <property type="match status" value="1"/>
</dbReference>
<dbReference type="Gene3D" id="3.30.420.10">
    <property type="entry name" value="Ribonuclease H-like superfamily/Ribonuclease H"/>
    <property type="match status" value="1"/>
</dbReference>
<keyword evidence="6" id="KW-0378">Hydrolase</keyword>
<name>A0A8B8BYZ8_CRAVI</name>
<dbReference type="PROSITE" id="PS00141">
    <property type="entry name" value="ASP_PROTEASE"/>
    <property type="match status" value="1"/>
</dbReference>
<keyword evidence="7" id="KW-0695">RNA-directed DNA polymerase</keyword>
<evidence type="ECO:0000256" key="1">
    <source>
        <dbReference type="ARBA" id="ARBA00012493"/>
    </source>
</evidence>
<evidence type="ECO:0000256" key="4">
    <source>
        <dbReference type="ARBA" id="ARBA00022722"/>
    </source>
</evidence>
<feature type="compositionally biased region" description="Basic residues" evidence="8">
    <location>
        <begin position="204"/>
        <end position="213"/>
    </location>
</feature>
<dbReference type="InterPro" id="IPR021109">
    <property type="entry name" value="Peptidase_aspartic_dom_sf"/>
</dbReference>
<dbReference type="AlphaFoldDB" id="A0A8B8BYZ8"/>
<dbReference type="InterPro" id="IPR036875">
    <property type="entry name" value="Znf_CCHC_sf"/>
</dbReference>
<dbReference type="InterPro" id="IPR001584">
    <property type="entry name" value="Integrase_cat-core"/>
</dbReference>
<evidence type="ECO:0000256" key="5">
    <source>
        <dbReference type="ARBA" id="ARBA00022759"/>
    </source>
</evidence>